<dbReference type="Proteomes" id="UP001205612">
    <property type="component" value="Unassembled WGS sequence"/>
</dbReference>
<organism evidence="1 2">
    <name type="scientific">Streptomyces pyxinicus</name>
    <dbReference type="NCBI Taxonomy" id="2970331"/>
    <lineage>
        <taxon>Bacteria</taxon>
        <taxon>Bacillati</taxon>
        <taxon>Actinomycetota</taxon>
        <taxon>Actinomycetes</taxon>
        <taxon>Kitasatosporales</taxon>
        <taxon>Streptomycetaceae</taxon>
        <taxon>Streptomyces</taxon>
    </lineage>
</organism>
<comment type="caution">
    <text evidence="1">The sequence shown here is derived from an EMBL/GenBank/DDBJ whole genome shotgun (WGS) entry which is preliminary data.</text>
</comment>
<accession>A0ABT2AYF1</accession>
<reference evidence="1 2" key="1">
    <citation type="submission" date="2022-08" db="EMBL/GenBank/DDBJ databases">
        <authorList>
            <person name="Somphong A."/>
            <person name="Phongsopitanun W."/>
        </authorList>
    </citation>
    <scope>NUCLEOTIDE SEQUENCE [LARGE SCALE GENOMIC DNA]</scope>
    <source>
        <strain evidence="1 2">LP11</strain>
    </source>
</reference>
<protein>
    <submittedName>
        <fullName evidence="1">Uncharacterized protein</fullName>
    </submittedName>
</protein>
<dbReference type="EMBL" id="JANUGP010000005">
    <property type="protein sequence ID" value="MCS0601283.1"/>
    <property type="molecule type" value="Genomic_DNA"/>
</dbReference>
<name>A0ABT2AYF1_9ACTN</name>
<sequence>MTAKDRPAPAVREFTGTAGHDLLTVHLLKDGQPKCEAPGKVDEWQRTANCPACLTSK</sequence>
<keyword evidence="2" id="KW-1185">Reference proteome</keyword>
<gene>
    <name evidence="1" type="ORF">NX794_08570</name>
</gene>
<evidence type="ECO:0000313" key="1">
    <source>
        <dbReference type="EMBL" id="MCS0601283.1"/>
    </source>
</evidence>
<dbReference type="RefSeq" id="WP_258777664.1">
    <property type="nucleotide sequence ID" value="NZ_JANUGP010000005.1"/>
</dbReference>
<proteinExistence type="predicted"/>
<evidence type="ECO:0000313" key="2">
    <source>
        <dbReference type="Proteomes" id="UP001205612"/>
    </source>
</evidence>